<dbReference type="NCBIfam" id="TIGR02532">
    <property type="entry name" value="IV_pilin_GFxxxE"/>
    <property type="match status" value="1"/>
</dbReference>
<keyword evidence="4" id="KW-0812">Transmembrane</keyword>
<dbReference type="PROSITE" id="PS00409">
    <property type="entry name" value="PROKAR_NTER_METHYL"/>
    <property type="match status" value="1"/>
</dbReference>
<sequence>MKKTQGFTLIELMIVVGIIGILAVIALPAYQNYSNRAAFSELVLAVTPRKTAVELAIQTRSPGAITALDGGSLGIPADVAAADDVHGSAVADGVITMTWRSTSGGVAETMAGITYTLTADGITPPVQWTESGSCMANGLC</sequence>
<dbReference type="GO" id="GO:0044096">
    <property type="term" value="C:type IV pilus"/>
    <property type="evidence" value="ECO:0007669"/>
    <property type="project" value="TreeGrafter"/>
</dbReference>
<evidence type="ECO:0000256" key="4">
    <source>
        <dbReference type="SAM" id="Phobius"/>
    </source>
</evidence>
<dbReference type="Gene3D" id="3.30.700.10">
    <property type="entry name" value="Glycoprotein, Type 4 Pilin"/>
    <property type="match status" value="1"/>
</dbReference>
<evidence type="ECO:0000256" key="3">
    <source>
        <dbReference type="RuleBase" id="RU000389"/>
    </source>
</evidence>
<evidence type="ECO:0000313" key="6">
    <source>
        <dbReference type="Proteomes" id="UP000320404"/>
    </source>
</evidence>
<dbReference type="SUPFAM" id="SSF54523">
    <property type="entry name" value="Pili subunits"/>
    <property type="match status" value="1"/>
</dbReference>
<dbReference type="InterPro" id="IPR012902">
    <property type="entry name" value="N_methyl_site"/>
</dbReference>
<comment type="similarity">
    <text evidence="1 3">Belongs to the N-Me-Phe pilin family.</text>
</comment>
<protein>
    <submittedName>
        <fullName evidence="5">Prepilin-type N-terminal cleavage/methylation domain-containing protein</fullName>
    </submittedName>
</protein>
<evidence type="ECO:0000256" key="1">
    <source>
        <dbReference type="ARBA" id="ARBA00005233"/>
    </source>
</evidence>
<comment type="caution">
    <text evidence="5">The sequence shown here is derived from an EMBL/GenBank/DDBJ whole genome shotgun (WGS) entry which is preliminary data.</text>
</comment>
<reference evidence="5 6" key="1">
    <citation type="submission" date="2019-02" db="EMBL/GenBank/DDBJ databases">
        <title>Prokaryotic population dynamics and viral predation in marine succession experiment using metagenomics: the confinement effect.</title>
        <authorList>
            <person name="Haro-Moreno J.M."/>
            <person name="Rodriguez-Valera F."/>
            <person name="Lopez-Perez M."/>
        </authorList>
    </citation>
    <scope>NUCLEOTIDE SEQUENCE [LARGE SCALE GENOMIC DNA]</scope>
    <source>
        <strain evidence="5">MED-G158</strain>
    </source>
</reference>
<dbReference type="Pfam" id="PF07963">
    <property type="entry name" value="N_methyl"/>
    <property type="match status" value="1"/>
</dbReference>
<name>A0A520RZ97_9GAMM</name>
<dbReference type="GO" id="GO:0007155">
    <property type="term" value="P:cell adhesion"/>
    <property type="evidence" value="ECO:0007669"/>
    <property type="project" value="InterPro"/>
</dbReference>
<dbReference type="InterPro" id="IPR001082">
    <property type="entry name" value="Pilin"/>
</dbReference>
<gene>
    <name evidence="5" type="ORF">EVA69_04135</name>
</gene>
<organism evidence="5 6">
    <name type="scientific">OM182 bacterium</name>
    <dbReference type="NCBI Taxonomy" id="2510334"/>
    <lineage>
        <taxon>Bacteria</taxon>
        <taxon>Pseudomonadati</taxon>
        <taxon>Pseudomonadota</taxon>
        <taxon>Gammaproteobacteria</taxon>
        <taxon>OMG group</taxon>
        <taxon>OM182 clade</taxon>
    </lineage>
</organism>
<keyword evidence="4" id="KW-0472">Membrane</keyword>
<evidence type="ECO:0000313" key="5">
    <source>
        <dbReference type="EMBL" id="RZO75531.1"/>
    </source>
</evidence>
<dbReference type="EMBL" id="SHAH01000053">
    <property type="protein sequence ID" value="RZO75531.1"/>
    <property type="molecule type" value="Genomic_DNA"/>
</dbReference>
<evidence type="ECO:0000256" key="2">
    <source>
        <dbReference type="ARBA" id="ARBA00022481"/>
    </source>
</evidence>
<dbReference type="AlphaFoldDB" id="A0A520RZ97"/>
<dbReference type="GO" id="GO:0043107">
    <property type="term" value="P:type IV pilus-dependent motility"/>
    <property type="evidence" value="ECO:0007669"/>
    <property type="project" value="TreeGrafter"/>
</dbReference>
<accession>A0A520RZ97</accession>
<dbReference type="Proteomes" id="UP000320404">
    <property type="component" value="Unassembled WGS sequence"/>
</dbReference>
<feature type="transmembrane region" description="Helical" evidence="4">
    <location>
        <begin position="12"/>
        <end position="30"/>
    </location>
</feature>
<proteinExistence type="inferred from homology"/>
<keyword evidence="3" id="KW-0281">Fimbrium</keyword>
<dbReference type="InterPro" id="IPR045584">
    <property type="entry name" value="Pilin-like"/>
</dbReference>
<dbReference type="PANTHER" id="PTHR30093">
    <property type="entry name" value="GENERAL SECRETION PATHWAY PROTEIN G"/>
    <property type="match status" value="1"/>
</dbReference>
<dbReference type="Pfam" id="PF00114">
    <property type="entry name" value="Pilin"/>
    <property type="match status" value="1"/>
</dbReference>
<dbReference type="PANTHER" id="PTHR30093:SF34">
    <property type="entry name" value="PREPILIN PEPTIDASE-DEPENDENT PROTEIN D"/>
    <property type="match status" value="1"/>
</dbReference>
<keyword evidence="4" id="KW-1133">Transmembrane helix</keyword>
<keyword evidence="2" id="KW-0488">Methylation</keyword>